<proteinExistence type="predicted"/>
<dbReference type="Proteomes" id="UP000094527">
    <property type="component" value="Unassembled WGS sequence"/>
</dbReference>
<sequence length="137" mass="15700">MESTKASLLNTISGPVTYWMILCSLNSSESSPLFMVTVRINNPSGFMTFMCIQLWGLNKEERYKAEFSFPKRKLPGMSSPNRGKLDIFPMSWTLPVYSPRSENMLRTISKCSIPVLEKPKDSQRRDDIMRVKISLIV</sequence>
<reference evidence="1 2" key="1">
    <citation type="journal article" date="2016" name="Genome Biol. Evol.">
        <title>Gene Family Evolution Reflects Adaptation to Soil Environmental Stressors in the Genome of the Collembolan Orchesella cincta.</title>
        <authorList>
            <person name="Faddeeva-Vakhrusheva A."/>
            <person name="Derks M.F."/>
            <person name="Anvar S.Y."/>
            <person name="Agamennone V."/>
            <person name="Suring W."/>
            <person name="Smit S."/>
            <person name="van Straalen N.M."/>
            <person name="Roelofs D."/>
        </authorList>
    </citation>
    <scope>NUCLEOTIDE SEQUENCE [LARGE SCALE GENOMIC DNA]</scope>
    <source>
        <tissue evidence="1">Mixed pool</tissue>
    </source>
</reference>
<name>A0A1D2M5R7_ORCCI</name>
<evidence type="ECO:0000313" key="2">
    <source>
        <dbReference type="Proteomes" id="UP000094527"/>
    </source>
</evidence>
<accession>A0A1D2M5R7</accession>
<gene>
    <name evidence="1" type="ORF">Ocin01_18352</name>
</gene>
<dbReference type="AlphaFoldDB" id="A0A1D2M5R7"/>
<evidence type="ECO:0000313" key="1">
    <source>
        <dbReference type="EMBL" id="ODM88330.1"/>
    </source>
</evidence>
<protein>
    <submittedName>
        <fullName evidence="1">Uncharacterized protein</fullName>
    </submittedName>
</protein>
<keyword evidence="2" id="KW-1185">Reference proteome</keyword>
<dbReference type="EMBL" id="LJIJ01003756">
    <property type="protein sequence ID" value="ODM88330.1"/>
    <property type="molecule type" value="Genomic_DNA"/>
</dbReference>
<organism evidence="1 2">
    <name type="scientific">Orchesella cincta</name>
    <name type="common">Springtail</name>
    <name type="synonym">Podura cincta</name>
    <dbReference type="NCBI Taxonomy" id="48709"/>
    <lineage>
        <taxon>Eukaryota</taxon>
        <taxon>Metazoa</taxon>
        <taxon>Ecdysozoa</taxon>
        <taxon>Arthropoda</taxon>
        <taxon>Hexapoda</taxon>
        <taxon>Collembola</taxon>
        <taxon>Entomobryomorpha</taxon>
        <taxon>Entomobryoidea</taxon>
        <taxon>Orchesellidae</taxon>
        <taxon>Orchesellinae</taxon>
        <taxon>Orchesella</taxon>
    </lineage>
</organism>
<comment type="caution">
    <text evidence="1">The sequence shown here is derived from an EMBL/GenBank/DDBJ whole genome shotgun (WGS) entry which is preliminary data.</text>
</comment>